<feature type="domain" description="Polysaccharide pyruvyl transferase" evidence="1">
    <location>
        <begin position="13"/>
        <end position="296"/>
    </location>
</feature>
<evidence type="ECO:0000313" key="2">
    <source>
        <dbReference type="EMBL" id="RKS84693.1"/>
    </source>
</evidence>
<dbReference type="Proteomes" id="UP000278542">
    <property type="component" value="Unassembled WGS sequence"/>
</dbReference>
<evidence type="ECO:0000313" key="3">
    <source>
        <dbReference type="Proteomes" id="UP000278542"/>
    </source>
</evidence>
<dbReference type="OrthoDB" id="9799278at2"/>
<protein>
    <submittedName>
        <fullName evidence="2">Polysaccharide pyruvyl transferase</fullName>
    </submittedName>
</protein>
<reference evidence="2 3" key="1">
    <citation type="submission" date="2018-10" db="EMBL/GenBank/DDBJ databases">
        <title>Genomic Encyclopedia of Type Strains, Phase IV (KMG-IV): sequencing the most valuable type-strain genomes for metagenomic binning, comparative biology and taxonomic classification.</title>
        <authorList>
            <person name="Goeker M."/>
        </authorList>
    </citation>
    <scope>NUCLEOTIDE SEQUENCE [LARGE SCALE GENOMIC DNA]</scope>
    <source>
        <strain evidence="2 3">DSM 22228</strain>
    </source>
</reference>
<dbReference type="InterPro" id="IPR007345">
    <property type="entry name" value="Polysacch_pyruvyl_Trfase"/>
</dbReference>
<evidence type="ECO:0000259" key="1">
    <source>
        <dbReference type="Pfam" id="PF04230"/>
    </source>
</evidence>
<dbReference type="Pfam" id="PF04230">
    <property type="entry name" value="PS_pyruv_trans"/>
    <property type="match status" value="1"/>
</dbReference>
<name>A0A495RB38_9GAMM</name>
<gene>
    <name evidence="2" type="ORF">DES39_1907</name>
</gene>
<dbReference type="AlphaFoldDB" id="A0A495RB38"/>
<accession>A0A495RB38</accession>
<comment type="caution">
    <text evidence="2">The sequence shown here is derived from an EMBL/GenBank/DDBJ whole genome shotgun (WGS) entry which is preliminary data.</text>
</comment>
<sequence length="356" mass="40899">MKIGILTFHCAHNYGAVLQAYALQTYLLKQGLDVKIINYRPEFLLGTNTLYDFRNFSSRTLMGKIKHIIGSPFIYRKKRSRYNAFESFIQHELNLSSIEDLGQLDLCIVGSDQVWNLNLTHGPDEFYGLLTDKIIAKRKISYAASLGNAEISKTNISNWQLYLSSFDEVSMREKESVELFIANFNKSITHVIDPVFLLDQQDWDILSKPIDDKYVLVYQVHFDQKVLHVASKIAEEKNCRIIQLTSRVLLSRNINLFDTAGINEFISLFKNAQYIVTTSFHGTAFAIINQKNFYTIKLGNSVDSRSMNLLASLGLENRAVMKTEQILIDDIDYVLPNEKLQTLKEHSRKYLLSNTN</sequence>
<organism evidence="2 3">
    <name type="scientific">Orbus hercynius</name>
    <dbReference type="NCBI Taxonomy" id="593135"/>
    <lineage>
        <taxon>Bacteria</taxon>
        <taxon>Pseudomonadati</taxon>
        <taxon>Pseudomonadota</taxon>
        <taxon>Gammaproteobacteria</taxon>
        <taxon>Orbales</taxon>
        <taxon>Orbaceae</taxon>
        <taxon>Orbus</taxon>
    </lineage>
</organism>
<dbReference type="GO" id="GO:0016740">
    <property type="term" value="F:transferase activity"/>
    <property type="evidence" value="ECO:0007669"/>
    <property type="project" value="UniProtKB-KW"/>
</dbReference>
<keyword evidence="2" id="KW-0808">Transferase</keyword>
<dbReference type="EMBL" id="RBWY01000004">
    <property type="protein sequence ID" value="RKS84693.1"/>
    <property type="molecule type" value="Genomic_DNA"/>
</dbReference>
<dbReference type="RefSeq" id="WP_121145544.1">
    <property type="nucleotide sequence ID" value="NZ_RBWY01000004.1"/>
</dbReference>
<keyword evidence="3" id="KW-1185">Reference proteome</keyword>
<proteinExistence type="predicted"/>